<keyword evidence="2" id="KW-1185">Reference proteome</keyword>
<dbReference type="Pfam" id="PF02597">
    <property type="entry name" value="ThiS"/>
    <property type="match status" value="1"/>
</dbReference>
<dbReference type="AlphaFoldDB" id="A0A8J8KDF3"/>
<dbReference type="PANTHER" id="PTHR34472">
    <property type="entry name" value="SULFUR CARRIER PROTEIN THIS"/>
    <property type="match status" value="1"/>
</dbReference>
<dbReference type="InterPro" id="IPR010035">
    <property type="entry name" value="Thi_S"/>
</dbReference>
<accession>A0A8J8KDF3</accession>
<evidence type="ECO:0000313" key="1">
    <source>
        <dbReference type="EMBL" id="NSL50620.1"/>
    </source>
</evidence>
<name>A0A8J8KDF3_9BACI</name>
<gene>
    <name evidence="1" type="primary">thiS</name>
    <name evidence="1" type="ORF">HR057_02440</name>
</gene>
<sequence length="67" mass="7396">MKLVVNGKEVEIERPIQTANDLLNYYALETKPVILELNGQIVMKDVLSSTPISEGDRIEIVHFVGGG</sequence>
<organism evidence="1 2">
    <name type="scientific">Calidifontibacillus erzurumensis</name>
    <dbReference type="NCBI Taxonomy" id="2741433"/>
    <lineage>
        <taxon>Bacteria</taxon>
        <taxon>Bacillati</taxon>
        <taxon>Bacillota</taxon>
        <taxon>Bacilli</taxon>
        <taxon>Bacillales</taxon>
        <taxon>Bacillaceae</taxon>
        <taxon>Calidifontibacillus/Schinkia group</taxon>
        <taxon>Calidifontibacillus</taxon>
    </lineage>
</organism>
<evidence type="ECO:0000313" key="2">
    <source>
        <dbReference type="Proteomes" id="UP000625804"/>
    </source>
</evidence>
<proteinExistence type="predicted"/>
<dbReference type="PANTHER" id="PTHR34472:SF1">
    <property type="entry name" value="SULFUR CARRIER PROTEIN THIS"/>
    <property type="match status" value="1"/>
</dbReference>
<dbReference type="InterPro" id="IPR003749">
    <property type="entry name" value="ThiS/MoaD-like"/>
</dbReference>
<comment type="caution">
    <text evidence="1">The sequence shown here is derived from an EMBL/GenBank/DDBJ whole genome shotgun (WGS) entry which is preliminary data.</text>
</comment>
<dbReference type="InterPro" id="IPR016155">
    <property type="entry name" value="Mopterin_synth/thiamin_S_b"/>
</dbReference>
<protein>
    <submittedName>
        <fullName evidence="1">Sulfur carrier protein ThiS</fullName>
    </submittedName>
</protein>
<dbReference type="NCBIfam" id="TIGR01683">
    <property type="entry name" value="thiS"/>
    <property type="match status" value="1"/>
</dbReference>
<dbReference type="CDD" id="cd00565">
    <property type="entry name" value="Ubl_ThiS"/>
    <property type="match status" value="1"/>
</dbReference>
<reference evidence="1" key="1">
    <citation type="submission" date="2020-06" db="EMBL/GenBank/DDBJ databases">
        <title>A novel thermopfilic bacterium from Erzurum, Turkey.</title>
        <authorList>
            <person name="Adiguzel A."/>
            <person name="Ay H."/>
            <person name="Baltaci M.O."/>
        </authorList>
    </citation>
    <scope>NUCLEOTIDE SEQUENCE</scope>
    <source>
        <strain evidence="1">P2</strain>
    </source>
</reference>
<dbReference type="EMBL" id="JABTTE010000002">
    <property type="protein sequence ID" value="NSL50620.1"/>
    <property type="molecule type" value="Genomic_DNA"/>
</dbReference>
<dbReference type="RefSeq" id="WP_173729817.1">
    <property type="nucleotide sequence ID" value="NZ_JABTTE010000002.1"/>
</dbReference>
<dbReference type="InterPro" id="IPR012675">
    <property type="entry name" value="Beta-grasp_dom_sf"/>
</dbReference>
<dbReference type="SUPFAM" id="SSF54285">
    <property type="entry name" value="MoaD/ThiS"/>
    <property type="match status" value="1"/>
</dbReference>
<dbReference type="Proteomes" id="UP000625804">
    <property type="component" value="Unassembled WGS sequence"/>
</dbReference>
<dbReference type="Gene3D" id="3.10.20.30">
    <property type="match status" value="1"/>
</dbReference>